<dbReference type="EMBL" id="JABBJJ010000630">
    <property type="protein sequence ID" value="NMO23487.1"/>
    <property type="molecule type" value="Genomic_DNA"/>
</dbReference>
<feature type="non-terminal residue" evidence="1">
    <location>
        <position position="252"/>
    </location>
</feature>
<dbReference type="Proteomes" id="UP000518300">
    <property type="component" value="Unassembled WGS sequence"/>
</dbReference>
<evidence type="ECO:0000313" key="1">
    <source>
        <dbReference type="EMBL" id="NMO23487.1"/>
    </source>
</evidence>
<organism evidence="1 2">
    <name type="scientific">Pyxidicoccus fallax</name>
    <dbReference type="NCBI Taxonomy" id="394095"/>
    <lineage>
        <taxon>Bacteria</taxon>
        <taxon>Pseudomonadati</taxon>
        <taxon>Myxococcota</taxon>
        <taxon>Myxococcia</taxon>
        <taxon>Myxococcales</taxon>
        <taxon>Cystobacterineae</taxon>
        <taxon>Myxococcaceae</taxon>
        <taxon>Pyxidicoccus</taxon>
    </lineage>
</organism>
<keyword evidence="2" id="KW-1185">Reference proteome</keyword>
<dbReference type="AlphaFoldDB" id="A0A848LZD6"/>
<protein>
    <submittedName>
        <fullName evidence="1">Uncharacterized protein</fullName>
    </submittedName>
</protein>
<dbReference type="RefSeq" id="WP_169352553.1">
    <property type="nucleotide sequence ID" value="NZ_JABBJJ010000630.1"/>
</dbReference>
<accession>A0A848LZD6</accession>
<evidence type="ECO:0000313" key="2">
    <source>
        <dbReference type="Proteomes" id="UP000518300"/>
    </source>
</evidence>
<comment type="caution">
    <text evidence="1">The sequence shown here is derived from an EMBL/GenBank/DDBJ whole genome shotgun (WGS) entry which is preliminary data.</text>
</comment>
<sequence>MALSYLDTSFWLPPVPPSAAVVRELLRRVFEQYRWFQPVRYGLVFTDEQLDPAHIDYDAVVSFYARQQGVTVLARTDRDFITLAPTLADSPPFVGRLTWCTSVTAAKAPDWRRAHLQQVTELMRLLDSPLAQASLEDDLQRKTRRLVPAPDGFGSIRDFTVRDPSEGLAGLFWRNFFGPPFTRMFGDRLRSLPPDTVQDLGDGRVLVQPYPLPTQAMTPDAQAAEERLITALGPDCFYDFQHHRKPTRRPEL</sequence>
<gene>
    <name evidence="1" type="ORF">HG543_52830</name>
</gene>
<name>A0A848LZD6_9BACT</name>
<reference evidence="1 2" key="1">
    <citation type="submission" date="2020-04" db="EMBL/GenBank/DDBJ databases">
        <title>Draft genome of Pyxidicoccus fallax type strain.</title>
        <authorList>
            <person name="Whitworth D.E."/>
        </authorList>
    </citation>
    <scope>NUCLEOTIDE SEQUENCE [LARGE SCALE GENOMIC DNA]</scope>
    <source>
        <strain evidence="1 2">DSM 14698</strain>
    </source>
</reference>
<proteinExistence type="predicted"/>